<dbReference type="AlphaFoldDB" id="A0A7G9FUC9"/>
<reference evidence="1 2" key="1">
    <citation type="submission" date="2020-08" db="EMBL/GenBank/DDBJ databases">
        <authorList>
            <person name="Liu C."/>
            <person name="Sun Q."/>
        </authorList>
    </citation>
    <scope>NUCLEOTIDE SEQUENCE [LARGE SCALE GENOMIC DNA]</scope>
    <source>
        <strain evidence="1 2">NSJ-8</strain>
    </source>
</reference>
<dbReference type="KEGG" id="ssun:H9Q77_13950"/>
<organism evidence="1 2">
    <name type="scientific">Simiaoa sunii</name>
    <dbReference type="NCBI Taxonomy" id="2763672"/>
    <lineage>
        <taxon>Bacteria</taxon>
        <taxon>Bacillati</taxon>
        <taxon>Bacillota</taxon>
        <taxon>Clostridia</taxon>
        <taxon>Lachnospirales</taxon>
        <taxon>Lachnospiraceae</taxon>
        <taxon>Simiaoa</taxon>
    </lineage>
</organism>
<proteinExistence type="predicted"/>
<gene>
    <name evidence="1" type="ORF">H9Q77_13950</name>
</gene>
<name>A0A7G9FUC9_9FIRM</name>
<dbReference type="EMBL" id="CP060633">
    <property type="protein sequence ID" value="QNM02161.1"/>
    <property type="molecule type" value="Genomic_DNA"/>
</dbReference>
<evidence type="ECO:0000313" key="2">
    <source>
        <dbReference type="Proteomes" id="UP000515981"/>
    </source>
</evidence>
<protein>
    <submittedName>
        <fullName evidence="1">Uncharacterized protein</fullName>
    </submittedName>
</protein>
<sequence length="164" mass="19358">MRFNYTYRITYGSGQCCDRSREQLTIEITREQYGRIIEKVIQGCTISEVPGIEELVKDMEEQVRFVDRWDNLDGSHRKTPLKKERDIAKIELLMPEDEIRRISKMKNPMEILTRPTEQITLHRSDGSYVVLSTEQGRVKLEDSRKNGMAMLMDTDQFLNLVVRW</sequence>
<accession>A0A7G9FUC9</accession>
<dbReference type="RefSeq" id="WP_249325948.1">
    <property type="nucleotide sequence ID" value="NZ_CP060633.1"/>
</dbReference>
<dbReference type="Proteomes" id="UP000515981">
    <property type="component" value="Chromosome"/>
</dbReference>
<evidence type="ECO:0000313" key="1">
    <source>
        <dbReference type="EMBL" id="QNM02161.1"/>
    </source>
</evidence>
<keyword evidence="2" id="KW-1185">Reference proteome</keyword>